<proteinExistence type="predicted"/>
<gene>
    <name evidence="2" type="ORF">BXY82_0444</name>
</gene>
<organism evidence="2 3">
    <name type="scientific">Gelidibacter sediminis</name>
    <dbReference type="NCBI Taxonomy" id="1608710"/>
    <lineage>
        <taxon>Bacteria</taxon>
        <taxon>Pseudomonadati</taxon>
        <taxon>Bacteroidota</taxon>
        <taxon>Flavobacteriia</taxon>
        <taxon>Flavobacteriales</taxon>
        <taxon>Flavobacteriaceae</taxon>
        <taxon>Gelidibacter</taxon>
    </lineage>
</organism>
<reference evidence="2 3" key="1">
    <citation type="submission" date="2019-03" db="EMBL/GenBank/DDBJ databases">
        <title>Genomic Encyclopedia of Archaeal and Bacterial Type Strains, Phase II (KMG-II): from individual species to whole genera.</title>
        <authorList>
            <person name="Goeker M."/>
        </authorList>
    </citation>
    <scope>NUCLEOTIDE SEQUENCE [LARGE SCALE GENOMIC DNA]</scope>
    <source>
        <strain evidence="2 3">DSM 28135</strain>
    </source>
</reference>
<name>A0A4R7Q819_9FLAO</name>
<dbReference type="AlphaFoldDB" id="A0A4R7Q819"/>
<evidence type="ECO:0000256" key="1">
    <source>
        <dbReference type="SAM" id="Phobius"/>
    </source>
</evidence>
<accession>A0A4R7Q819</accession>
<keyword evidence="1" id="KW-0472">Membrane</keyword>
<comment type="caution">
    <text evidence="2">The sequence shown here is derived from an EMBL/GenBank/DDBJ whole genome shotgun (WGS) entry which is preliminary data.</text>
</comment>
<evidence type="ECO:0000313" key="2">
    <source>
        <dbReference type="EMBL" id="TDU43039.1"/>
    </source>
</evidence>
<feature type="transmembrane region" description="Helical" evidence="1">
    <location>
        <begin position="70"/>
        <end position="90"/>
    </location>
</feature>
<sequence>MKKFITDRNLTIINFALIFYFIGLYLLYIYQVNSVILGFFVEILTIPLMLAQIVFVIIGIIYLIKHSVRILTLVSVIALIICSTLTIGSFF</sequence>
<dbReference type="EMBL" id="SOBW01000007">
    <property type="protein sequence ID" value="TDU43039.1"/>
    <property type="molecule type" value="Genomic_DNA"/>
</dbReference>
<evidence type="ECO:0000313" key="3">
    <source>
        <dbReference type="Proteomes" id="UP000294689"/>
    </source>
</evidence>
<feature type="transmembrane region" description="Helical" evidence="1">
    <location>
        <begin position="36"/>
        <end position="63"/>
    </location>
</feature>
<keyword evidence="1" id="KW-0812">Transmembrane</keyword>
<keyword evidence="3" id="KW-1185">Reference proteome</keyword>
<keyword evidence="1" id="KW-1133">Transmembrane helix</keyword>
<protein>
    <submittedName>
        <fullName evidence="2">Uncharacterized protein</fullName>
    </submittedName>
</protein>
<dbReference type="Proteomes" id="UP000294689">
    <property type="component" value="Unassembled WGS sequence"/>
</dbReference>
<feature type="transmembrane region" description="Helical" evidence="1">
    <location>
        <begin position="12"/>
        <end position="30"/>
    </location>
</feature>